<accession>A0A6J5TGD4</accession>
<evidence type="ECO:0000259" key="2">
    <source>
        <dbReference type="Pfam" id="PF13020"/>
    </source>
</evidence>
<dbReference type="Pfam" id="PF25794">
    <property type="entry name" value="SACS"/>
    <property type="match status" value="1"/>
</dbReference>
<dbReference type="EMBL" id="CAEKDK010000001">
    <property type="protein sequence ID" value="CAB4262983.1"/>
    <property type="molecule type" value="Genomic_DNA"/>
</dbReference>
<protein>
    <submittedName>
        <fullName evidence="4">Uncharacterized protein</fullName>
    </submittedName>
</protein>
<feature type="compositionally biased region" description="Polar residues" evidence="1">
    <location>
        <begin position="3170"/>
        <end position="3182"/>
    </location>
</feature>
<dbReference type="NCBIfam" id="NF047352">
    <property type="entry name" value="P_loop_sacsin"/>
    <property type="match status" value="1"/>
</dbReference>
<dbReference type="GO" id="GO:0005634">
    <property type="term" value="C:nucleus"/>
    <property type="evidence" value="ECO:0007669"/>
    <property type="project" value="TreeGrafter"/>
</dbReference>
<dbReference type="PANTHER" id="PTHR32387:SF0">
    <property type="entry name" value="PROTEIN NO VEIN"/>
    <property type="match status" value="1"/>
</dbReference>
<organism evidence="4 5">
    <name type="scientific">Prunus armeniaca</name>
    <name type="common">Apricot</name>
    <name type="synonym">Armeniaca vulgaris</name>
    <dbReference type="NCBI Taxonomy" id="36596"/>
    <lineage>
        <taxon>Eukaryota</taxon>
        <taxon>Viridiplantae</taxon>
        <taxon>Streptophyta</taxon>
        <taxon>Embryophyta</taxon>
        <taxon>Tracheophyta</taxon>
        <taxon>Spermatophyta</taxon>
        <taxon>Magnoliopsida</taxon>
        <taxon>eudicotyledons</taxon>
        <taxon>Gunneridae</taxon>
        <taxon>Pentapetalae</taxon>
        <taxon>rosids</taxon>
        <taxon>fabids</taxon>
        <taxon>Rosales</taxon>
        <taxon>Rosaceae</taxon>
        <taxon>Amygdaloideae</taxon>
        <taxon>Amygdaleae</taxon>
        <taxon>Prunus</taxon>
    </lineage>
</organism>
<feature type="compositionally biased region" description="Low complexity" evidence="1">
    <location>
        <begin position="1"/>
        <end position="22"/>
    </location>
</feature>
<dbReference type="InterPro" id="IPR052957">
    <property type="entry name" value="Auxin_embryo_med"/>
</dbReference>
<feature type="region of interest" description="Disordered" evidence="1">
    <location>
        <begin position="2768"/>
        <end position="2891"/>
    </location>
</feature>
<evidence type="ECO:0000256" key="1">
    <source>
        <dbReference type="SAM" id="MobiDB-lite"/>
    </source>
</evidence>
<dbReference type="Gene3D" id="3.30.565.10">
    <property type="entry name" value="Histidine kinase-like ATPase, C-terminal domain"/>
    <property type="match status" value="1"/>
</dbReference>
<feature type="region of interest" description="Disordered" evidence="1">
    <location>
        <begin position="1"/>
        <end position="27"/>
    </location>
</feature>
<dbReference type="Pfam" id="PF13020">
    <property type="entry name" value="NOV_C"/>
    <property type="match status" value="1"/>
</dbReference>
<dbReference type="GO" id="GO:0048364">
    <property type="term" value="P:root development"/>
    <property type="evidence" value="ECO:0007669"/>
    <property type="project" value="TreeGrafter"/>
</dbReference>
<feature type="region of interest" description="Disordered" evidence="1">
    <location>
        <begin position="340"/>
        <end position="389"/>
    </location>
</feature>
<feature type="compositionally biased region" description="Polar residues" evidence="1">
    <location>
        <begin position="2833"/>
        <end position="2855"/>
    </location>
</feature>
<feature type="domain" description="Sacsin/Nov" evidence="3">
    <location>
        <begin position="1168"/>
        <end position="1351"/>
    </location>
</feature>
<gene>
    <name evidence="4" type="ORF">CURHAP_LOCUS2514</name>
</gene>
<feature type="region of interest" description="Disordered" evidence="1">
    <location>
        <begin position="404"/>
        <end position="435"/>
    </location>
</feature>
<proteinExistence type="predicted"/>
<feature type="compositionally biased region" description="Acidic residues" evidence="1">
    <location>
        <begin position="347"/>
        <end position="363"/>
    </location>
</feature>
<evidence type="ECO:0000313" key="4">
    <source>
        <dbReference type="EMBL" id="CAB4262983.1"/>
    </source>
</evidence>
<name>A0A6J5TGD4_PRUAR</name>
<feature type="compositionally biased region" description="Low complexity" evidence="1">
    <location>
        <begin position="376"/>
        <end position="388"/>
    </location>
</feature>
<feature type="region of interest" description="Disordered" evidence="1">
    <location>
        <begin position="3210"/>
        <end position="3232"/>
    </location>
</feature>
<feature type="compositionally biased region" description="Polar residues" evidence="1">
    <location>
        <begin position="2863"/>
        <end position="2881"/>
    </location>
</feature>
<feature type="region of interest" description="Disordered" evidence="1">
    <location>
        <begin position="3149"/>
        <end position="3182"/>
    </location>
</feature>
<reference evidence="4 5" key="1">
    <citation type="submission" date="2020-05" db="EMBL/GenBank/DDBJ databases">
        <authorList>
            <person name="Campoy J."/>
            <person name="Schneeberger K."/>
            <person name="Spophaly S."/>
        </authorList>
    </citation>
    <scope>NUCLEOTIDE SEQUENCE [LARGE SCALE GENOMIC DNA]</scope>
    <source>
        <strain evidence="4">PruArmRojPasFocal</strain>
    </source>
</reference>
<feature type="compositionally biased region" description="Polar residues" evidence="1">
    <location>
        <begin position="404"/>
        <end position="421"/>
    </location>
</feature>
<feature type="region of interest" description="Disordered" evidence="1">
    <location>
        <begin position="2501"/>
        <end position="2523"/>
    </location>
</feature>
<dbReference type="GO" id="GO:0009793">
    <property type="term" value="P:embryo development ending in seed dormancy"/>
    <property type="evidence" value="ECO:0007669"/>
    <property type="project" value="TreeGrafter"/>
</dbReference>
<dbReference type="GO" id="GO:0010305">
    <property type="term" value="P:leaf vascular tissue pattern formation"/>
    <property type="evidence" value="ECO:0007669"/>
    <property type="project" value="TreeGrafter"/>
</dbReference>
<sequence>MYGRPSSSSGGAWGQPPQQPQGTNFYLQNPINSSYIYPSNTPFIPQNAHNPYQNFPPNNFPIQTPKFPVQNPGFNPPPQQFSNPAGFRPPNSRDMLERIDRAVGKARDEHAAAGENVSAWKVSQSVLLILKVDCWSSLGFQMQQVPTLHRLMLTEGKINAFIHCFVGARRITSLYDLEVAICKNEGIEQFEELGLGPLLRHPLVMHYFSVKSDTTEVFKITSGEMISLLSEFMDTCENKDIRVEEYLDFIVKKRSVASKEALGIRIHSMGMHISAIRKARNLEISTLKKSEKAFQPNSDKKDRKFPLLSAEKKVLDKRFSTISQRVESFSPIHKDFCGKHIRFDPSSSEDEGRDDYLSEENDENNDHVTGSQVNFSSQSVKSSDRVSSCPYPSVIEERRRLGLSQLSPASGSQKHNDSSGSVKKKRKSENINSAISMPHKLRKRDKVQDALPMENGRETNEVSNLHENDLSIDNNDLRMFITTWKEACLEYTVDEVLDRMLQFNNTKAQKRKKIKSMFSLYPLIGLLNVAVSSIKCGMWDSMYDTFQTIGQYELTDSIADNCPEYVNIDVEPSTKDEPRIKDPAVINERIVEHIQSVSVEDIIRKVTVYFESDQGKHNNGQSLLEKMFIFLRKLCNCEVWLVKEFCVKEFKSLGYGEFLMFLEKYAGLLPHELCKFLTGDLSGKCPFEVCMLQHHLVVLVSQALNSLWEDEKVTKQNILLLLRKQFPLVCFKTIENGSVEDFLSIVGKHKNAASSKCVLFSMALCGTSYAIESSLHIENVLWKRTSVNTDSGQKAKSHESVTSKDAIEVLLTAPVMSDLNLWSHWDLLFAPSLGPLVPWLLNEVNTDELLCLVTKGGKVIRLDHSATVDSFLESALQGSSFQTAVKMLSLFSLVGGEKHVPVSLLKIHIKHAFEVIQKNYLDDIELQDNKNSINYGKALSGQKMDGEVATGKFCSKLHKDLSKMNIATTVISRFFLECLGYLPAEFRYFAADVLLSGMQSVVKHAASAVLNECSQSEQRLMLHEVGLSLGVVEWINDYYAFCSSDATGLFISGASCFNAIRYETGSSSKNMQDVSDKYSVRADEQKGGCTDICLKIGGAEASDASISSGYMQHPTELNEHEDAAEVIESIRRDEFGLDSGLSSVESIMLKKQHARLGRALHCLSQELYSQDSHFLLELVQNADDNTYPTNVEPTLTFILQESGIIVLNNERGFSSRNIRALCDVGSSTKKGSNAGYIGQKGIGFKSVFRVTDAPEIHSNGFHIKFDISEGQIGFVLPTVVPPCNVDLFSRLTSSDHDQSDNNCWNTCVVLPFRSKISDGTVMKSIINMFSDLHPSLLLFLHRLQCIKFRNLLDDSLTVMRKEILGDGIVKVSHGKEKMTWFVVSQNLQADFIRSDVQTTEISIAFTLKESDNGDYDPDLVQQPVFAFLPLRTYGLKFILQGDFVLPSSREEVDGDSPWNQWLLSEFPGLFVNAERSFCALPCFKENPGRAVTAYMSFVPLLGEVHGFFSSLPRLIVSRLRMTNCLLLEGGNNEWVPPCKVLRGWNEHAHSLLPDSLLREHLDLGFLDRNIVLPDPLSNAIGIVEYGPKVLLQVMVSLCHTQNGLKSMGLGWLASWLSELYAMSFNSSVEASFDPRIQMELIENLQKIPFIPLSDGTYGAVDEGPIWLHFDALSNGLEAQDGLESFPNLYAKLRIVSPALISTVSADMSSMDVTVDKLTCMLCRIGVQRLSAHEIVKVHILPAISDDRITDWDKNLVIEYLCFVMFHIQSSCSDCNVEREYIISEIRDKAYISTNYGFKRPSEVSIHFSKEFGNPVDIKKLINMVDIKWHEVDISYLGHPVTKPLPCELKKWREFFQQIGIMDFVKVVQVEKGIADISDALVKNVIWDKDLISLRSNVTDWESPELVNLLSLLARDGNKKGCEYLLEILDTLWDGCYGEKTTCYCASKSEADGRPFKSSFISSICDVEWVVSTMDDVLHYPKDLYHDCDAVRSILGASAPFAIPKVRSEKFVLDIGFKTTVSLDDVLEVLKLWRRENPFSASLAQMFKFYTLIWNEMAASKEKIAEAFHSGPSIFVPHASSFRHEDVVSGTLLSPEEVYWHDSTSFVDQIREIHRQCSSTGVTHGPLNKTLCNFYPGLHDFFVDGCGVHETPPLRSYLQILLHLSNVALPSQAANAVFQVFLKWTDGLKSGLSAEDVVYLKDSLTKIECTVLPTVQDKWVSVHPSFGLVCWCDNKKLSKQFKHLDCIDFLYFGELSKDDEEMLCTKVSILMHTLGIPALSEVVTREAIYYGMEDSSFKAALLDWALPYAQRYLHGVHPDKYSQLKQSEFDILNRLQVVVVEKLFYRNVIKSTGNESKKRVKCSCLLTGSILYTTQESDSHALFMELSRLFFNGNPELHLANFLHMITTMAESGSTEEQTEFFILNSQNVPKLPDGESVWCLSSVHSLIESDKSLETSFNSPEVDEQNSWKSKSKARNWPPVDWKIAPGFGYARANGFKTQAVSQPSTALQNKVGDDSEGISRQTDDLTPISVDTIWTIEGCLATTSAALVLPDSNHLQEHCGEAGNEADFPMHMECNPISFDLVSDPSDFGSSNFSKRDQLRFGTPNSTQANLTGRLGELVAFKYFVQKAGKSVVKWVNEHHETGLPYDIVIGDKENSKEFIEVKATKSARKDWFEISMRELQFAVEKAEAFSIAHVILLGNNVAKVSVYNNLAKLCQLHKLRLAVLLPEQQREFSIVSQSENRGRGHRGWVTDILSLSLSLSNAMFGHPHHFRSPSGGPRQQPPPLQHPFPQPLNPNFSLQNQNQNPTNSSYILPPNPAFPSHPVLNPYPAFPTQNPNFTPQKLPNSSFRPQTLPENPRLNVDPQQLSNSAFSPQSLSDNPNVGPLQHPSNSAFWPKEMLERIDGAAEKARAELVAAGRSVSAWKVLESALLMLKVDAWSSLMLPMHQVPSLHRLMLTEGRINSYIHCFVGVRKITSLYDLELAICKNENIQQFEELGLGPLLLHPLVLHYFQVSSDTTEVFKITSEEIVFLLIGFQTHKREVTDDSVEEFLDFIVKRRSVASKEKLGIRICSLGVHVSYILEAKKLERAALRKSKKELRLWRSRKKPPIFSTLKKRLDKHFCAISQQAELFSVVHKDFCVKQDRFVPSSSKHGGNRDYSHEEDDKNNDDVTGSQVNFSSQSAKISERASSCANLSAIEERCWLESTHISPVSESPKHNEGNGSVKKKRKYGNLSSPISVPIKLRKSDKVDQMFFLQRMAVEQRSLVMCI</sequence>
<feature type="region of interest" description="Disordered" evidence="1">
    <location>
        <begin position="73"/>
        <end position="93"/>
    </location>
</feature>
<feature type="compositionally biased region" description="Polar residues" evidence="1">
    <location>
        <begin position="2799"/>
        <end position="2812"/>
    </location>
</feature>
<dbReference type="InterPro" id="IPR024975">
    <property type="entry name" value="NOV_C"/>
</dbReference>
<dbReference type="SUPFAM" id="SSF55874">
    <property type="entry name" value="ATPase domain of HSP90 chaperone/DNA topoisomerase II/histidine kinase"/>
    <property type="match status" value="1"/>
</dbReference>
<feature type="compositionally biased region" description="Pro residues" evidence="1">
    <location>
        <begin position="2781"/>
        <end position="2794"/>
    </location>
</feature>
<feature type="compositionally biased region" description="Basic and acidic residues" evidence="1">
    <location>
        <begin position="3155"/>
        <end position="3164"/>
    </location>
</feature>
<dbReference type="PANTHER" id="PTHR32387">
    <property type="entry name" value="WU:FJ29H11"/>
    <property type="match status" value="1"/>
</dbReference>
<evidence type="ECO:0000313" key="5">
    <source>
        <dbReference type="Proteomes" id="UP000507222"/>
    </source>
</evidence>
<evidence type="ECO:0000259" key="3">
    <source>
        <dbReference type="Pfam" id="PF25794"/>
    </source>
</evidence>
<dbReference type="InterPro" id="IPR036890">
    <property type="entry name" value="HATPase_C_sf"/>
</dbReference>
<dbReference type="InterPro" id="IPR058210">
    <property type="entry name" value="SACS/Nov_dom"/>
</dbReference>
<dbReference type="Proteomes" id="UP000507222">
    <property type="component" value="Unassembled WGS sequence"/>
</dbReference>
<feature type="domain" description="Protein NO VEIN C-terminal" evidence="2">
    <location>
        <begin position="2617"/>
        <end position="2703"/>
    </location>
</feature>